<comment type="caution">
    <text evidence="8">The sequence shown here is derived from an EMBL/GenBank/DDBJ whole genome shotgun (WGS) entry which is preliminary data.</text>
</comment>
<dbReference type="InterPro" id="IPR000597">
    <property type="entry name" value="Ribosomal_uL3"/>
</dbReference>
<dbReference type="Proteomes" id="UP000178444">
    <property type="component" value="Unassembled WGS sequence"/>
</dbReference>
<keyword evidence="5 7" id="KW-0687">Ribonucleoprotein</keyword>
<dbReference type="GO" id="GO:0022625">
    <property type="term" value="C:cytosolic large ribosomal subunit"/>
    <property type="evidence" value="ECO:0007669"/>
    <property type="project" value="TreeGrafter"/>
</dbReference>
<dbReference type="GO" id="GO:0019843">
    <property type="term" value="F:rRNA binding"/>
    <property type="evidence" value="ECO:0007669"/>
    <property type="project" value="UniProtKB-UniRule"/>
</dbReference>
<dbReference type="EMBL" id="MGKO01000004">
    <property type="protein sequence ID" value="OGN28026.1"/>
    <property type="molecule type" value="Genomic_DNA"/>
</dbReference>
<dbReference type="AlphaFoldDB" id="A0A1F8GTR5"/>
<dbReference type="Pfam" id="PF00297">
    <property type="entry name" value="Ribosomal_L3"/>
    <property type="match status" value="1"/>
</dbReference>
<dbReference type="InterPro" id="IPR009000">
    <property type="entry name" value="Transl_B-barrel_sf"/>
</dbReference>
<keyword evidence="3 7" id="KW-0694">RNA-binding</keyword>
<name>A0A1F8GTR5_9BACT</name>
<dbReference type="PANTHER" id="PTHR11229:SF16">
    <property type="entry name" value="LARGE RIBOSOMAL SUBUNIT PROTEIN UL3C"/>
    <property type="match status" value="1"/>
</dbReference>
<dbReference type="HAMAP" id="MF_01325_B">
    <property type="entry name" value="Ribosomal_uL3_B"/>
    <property type="match status" value="1"/>
</dbReference>
<dbReference type="GO" id="GO:0006412">
    <property type="term" value="P:translation"/>
    <property type="evidence" value="ECO:0007669"/>
    <property type="project" value="UniProtKB-UniRule"/>
</dbReference>
<evidence type="ECO:0000256" key="5">
    <source>
        <dbReference type="ARBA" id="ARBA00023274"/>
    </source>
</evidence>
<dbReference type="SUPFAM" id="SSF50447">
    <property type="entry name" value="Translation proteins"/>
    <property type="match status" value="1"/>
</dbReference>
<comment type="function">
    <text evidence="7">One of the primary rRNA binding proteins, it binds directly near the 3'-end of the 23S rRNA, where it nucleates assembly of the 50S subunit.</text>
</comment>
<keyword evidence="2 7" id="KW-0699">rRNA-binding</keyword>
<reference evidence="8 9" key="1">
    <citation type="journal article" date="2016" name="Nat. Commun.">
        <title>Thousands of microbial genomes shed light on interconnected biogeochemical processes in an aquifer system.</title>
        <authorList>
            <person name="Anantharaman K."/>
            <person name="Brown C.T."/>
            <person name="Hug L.A."/>
            <person name="Sharon I."/>
            <person name="Castelle C.J."/>
            <person name="Probst A.J."/>
            <person name="Thomas B.C."/>
            <person name="Singh A."/>
            <person name="Wilkins M.J."/>
            <person name="Karaoz U."/>
            <person name="Brodie E.L."/>
            <person name="Williams K.H."/>
            <person name="Hubbard S.S."/>
            <person name="Banfield J.F."/>
        </authorList>
    </citation>
    <scope>NUCLEOTIDE SEQUENCE [LARGE SCALE GENOMIC DNA]</scope>
</reference>
<dbReference type="NCBIfam" id="TIGR03625">
    <property type="entry name" value="L3_bact"/>
    <property type="match status" value="1"/>
</dbReference>
<sequence length="207" mass="22371">MNKFILGIKVGMSQIFKEDGTVVPVTLVQIKPNTVVQIKTTEKDGYQSVQLGIGTKKKLTKPQKGHMKNLGNFAVLKEFKTTAAMPAGRQEYKQGDILEASVFAEGEKVKVTGTTKGKGFQGVVKRHGFRGMPASHGHHSVMRHGGSIGQRFPQHTLPGMRMPGRMGDNRLTVRGLTVVKVDAEKGIIAIKGAVPGNNGSIVQIMTQ</sequence>
<protein>
    <recommendedName>
        <fullName evidence="6 7">Large ribosomal subunit protein uL3</fullName>
    </recommendedName>
</protein>
<evidence type="ECO:0000313" key="8">
    <source>
        <dbReference type="EMBL" id="OGN28026.1"/>
    </source>
</evidence>
<dbReference type="InterPro" id="IPR019927">
    <property type="entry name" value="Ribosomal_uL3_bac/org-type"/>
</dbReference>
<evidence type="ECO:0000256" key="1">
    <source>
        <dbReference type="ARBA" id="ARBA00006540"/>
    </source>
</evidence>
<keyword evidence="4 7" id="KW-0689">Ribosomal protein</keyword>
<accession>A0A1F8GTR5</accession>
<proteinExistence type="inferred from homology"/>
<dbReference type="PANTHER" id="PTHR11229">
    <property type="entry name" value="50S RIBOSOMAL PROTEIN L3"/>
    <property type="match status" value="1"/>
</dbReference>
<dbReference type="GO" id="GO:0003735">
    <property type="term" value="F:structural constituent of ribosome"/>
    <property type="evidence" value="ECO:0007669"/>
    <property type="project" value="UniProtKB-UniRule"/>
</dbReference>
<evidence type="ECO:0000313" key="9">
    <source>
        <dbReference type="Proteomes" id="UP000178444"/>
    </source>
</evidence>
<comment type="similarity">
    <text evidence="1 7">Belongs to the universal ribosomal protein uL3 family.</text>
</comment>
<evidence type="ECO:0000256" key="3">
    <source>
        <dbReference type="ARBA" id="ARBA00022884"/>
    </source>
</evidence>
<organism evidence="8 9">
    <name type="scientific">Candidatus Yanofskybacteria bacterium RIFCSPLOWO2_01_FULL_49_17</name>
    <dbReference type="NCBI Taxonomy" id="1802700"/>
    <lineage>
        <taxon>Bacteria</taxon>
        <taxon>Candidatus Yanofskyibacteriota</taxon>
    </lineage>
</organism>
<comment type="subunit">
    <text evidence="7">Part of the 50S ribosomal subunit. Forms a cluster with proteins L14 and L19.</text>
</comment>
<dbReference type="Gene3D" id="2.40.30.10">
    <property type="entry name" value="Translation factors"/>
    <property type="match status" value="1"/>
</dbReference>
<dbReference type="FunFam" id="2.40.30.10:FF:000004">
    <property type="entry name" value="50S ribosomal protein L3"/>
    <property type="match status" value="1"/>
</dbReference>
<evidence type="ECO:0000256" key="4">
    <source>
        <dbReference type="ARBA" id="ARBA00022980"/>
    </source>
</evidence>
<evidence type="ECO:0000256" key="6">
    <source>
        <dbReference type="ARBA" id="ARBA00035243"/>
    </source>
</evidence>
<gene>
    <name evidence="7" type="primary">rplC</name>
    <name evidence="8" type="ORF">A2941_03175</name>
</gene>
<dbReference type="Gene3D" id="3.30.160.810">
    <property type="match status" value="1"/>
</dbReference>
<evidence type="ECO:0000256" key="2">
    <source>
        <dbReference type="ARBA" id="ARBA00022730"/>
    </source>
</evidence>
<evidence type="ECO:0000256" key="7">
    <source>
        <dbReference type="HAMAP-Rule" id="MF_01325"/>
    </source>
</evidence>